<protein>
    <submittedName>
        <fullName evidence="1">Uncharacterized protein</fullName>
    </submittedName>
</protein>
<keyword evidence="2" id="KW-1185">Reference proteome</keyword>
<name>A0A926Q2Q7_9FLAO</name>
<organism evidence="1 2">
    <name type="scientific">Sinomicrobium weinanense</name>
    <dbReference type="NCBI Taxonomy" id="2842200"/>
    <lineage>
        <taxon>Bacteria</taxon>
        <taxon>Pseudomonadati</taxon>
        <taxon>Bacteroidota</taxon>
        <taxon>Flavobacteriia</taxon>
        <taxon>Flavobacteriales</taxon>
        <taxon>Flavobacteriaceae</taxon>
        <taxon>Sinomicrobium</taxon>
    </lineage>
</organism>
<evidence type="ECO:0000313" key="1">
    <source>
        <dbReference type="EMBL" id="MBC9796778.1"/>
    </source>
</evidence>
<dbReference type="Proteomes" id="UP000653730">
    <property type="component" value="Unassembled WGS sequence"/>
</dbReference>
<comment type="caution">
    <text evidence="1">The sequence shown here is derived from an EMBL/GenBank/DDBJ whole genome shotgun (WGS) entry which is preliminary data.</text>
</comment>
<evidence type="ECO:0000313" key="2">
    <source>
        <dbReference type="Proteomes" id="UP000653730"/>
    </source>
</evidence>
<gene>
    <name evidence="1" type="ORF">IBL28_12415</name>
</gene>
<dbReference type="AlphaFoldDB" id="A0A926Q2Q7"/>
<reference evidence="1 2" key="1">
    <citation type="submission" date="2020-09" db="EMBL/GenBank/DDBJ databases">
        <title>Sinomicrobium weinanense sp. nov., a halophilic bacteria isolated from saline-alkali soil.</title>
        <authorList>
            <person name="Wu P."/>
            <person name="Ren H."/>
            <person name="Mei Y."/>
            <person name="Liang Y."/>
            <person name="Chen Z."/>
        </authorList>
    </citation>
    <scope>NUCLEOTIDE SEQUENCE [LARGE SCALE GENOMIC DNA]</scope>
    <source>
        <strain evidence="1 2">FJxs</strain>
    </source>
</reference>
<dbReference type="EMBL" id="JACVDC010000036">
    <property type="protein sequence ID" value="MBC9796778.1"/>
    <property type="molecule type" value="Genomic_DNA"/>
</dbReference>
<proteinExistence type="predicted"/>
<dbReference type="RefSeq" id="WP_187965923.1">
    <property type="nucleotide sequence ID" value="NZ_JACVDC010000036.1"/>
</dbReference>
<accession>A0A926Q2Q7</accession>
<sequence>MNDLWKIWKTITFIGTGYLNVMPKDPTFSDNNRREFNNHLNTIKGKDKPSEAWLSHLRQINYYCDQQNVTLLDDEKDQLEKLYNDVTHISVHDAVMAEESLFGHNANHFKEDTLNYDLRRYRPGPCFLPNGRINFGPNEQ</sequence>